<sequence>MTTSLTEVSAADRHRIIADGFAEEVAAVQDWDAPTPVDGWVARDVVAHLIDWFASFLDAGGVQLPNAPSVADDPLAAWQARSAAIGELLDGPSSNSAFVHPMVGEHRLADAVDQFYTADVFMHTWDLAAAGGRTPDLDPVFAQRLLDGMTGIEELLRSSGQYGPAVPVDDDADPVARLVGFIGRDPAWRP</sequence>
<evidence type="ECO:0000313" key="1">
    <source>
        <dbReference type="EMBL" id="KNA92696.1"/>
    </source>
</evidence>
<protein>
    <recommendedName>
        <fullName evidence="3">TIGR03086 family protein</fullName>
    </recommendedName>
</protein>
<reference evidence="1 2" key="1">
    <citation type="submission" date="2015-05" db="EMBL/GenBank/DDBJ databases">
        <title>Draft genome sequence of the bacterium Gordonia jacobaea a new member of the Gordonia genus.</title>
        <authorList>
            <person name="Jimenez-Galisteo G."/>
            <person name="Dominguez A."/>
            <person name="Munoz E."/>
            <person name="Vinas M."/>
        </authorList>
    </citation>
    <scope>NUCLEOTIDE SEQUENCE [LARGE SCALE GENOMIC DNA]</scope>
    <source>
        <strain evidence="2">mv1</strain>
    </source>
</reference>
<dbReference type="InterPro" id="IPR034660">
    <property type="entry name" value="DinB/YfiT-like"/>
</dbReference>
<dbReference type="Proteomes" id="UP000037247">
    <property type="component" value="Unassembled WGS sequence"/>
</dbReference>
<dbReference type="NCBIfam" id="TIGR03083">
    <property type="entry name" value="maleylpyruvate isomerase family mycothiol-dependent enzyme"/>
    <property type="match status" value="1"/>
</dbReference>
<name>A0ABR5IH77_9ACTN</name>
<evidence type="ECO:0000313" key="2">
    <source>
        <dbReference type="Proteomes" id="UP000037247"/>
    </source>
</evidence>
<keyword evidence="2" id="KW-1185">Reference proteome</keyword>
<dbReference type="RefSeq" id="WP_049697908.1">
    <property type="nucleotide sequence ID" value="NZ_JAQDQF010000002.1"/>
</dbReference>
<gene>
    <name evidence="1" type="ORF">ABW18_05350</name>
</gene>
<accession>A0ABR5IH77</accession>
<dbReference type="SUPFAM" id="SSF109854">
    <property type="entry name" value="DinB/YfiT-like putative metalloenzymes"/>
    <property type="match status" value="1"/>
</dbReference>
<evidence type="ECO:0008006" key="3">
    <source>
        <dbReference type="Google" id="ProtNLM"/>
    </source>
</evidence>
<dbReference type="InterPro" id="IPR017517">
    <property type="entry name" value="Maleyloyr_isom"/>
</dbReference>
<dbReference type="EMBL" id="LDTZ01000014">
    <property type="protein sequence ID" value="KNA92696.1"/>
    <property type="molecule type" value="Genomic_DNA"/>
</dbReference>
<comment type="caution">
    <text evidence="1">The sequence shown here is derived from an EMBL/GenBank/DDBJ whole genome shotgun (WGS) entry which is preliminary data.</text>
</comment>
<organism evidence="1 2">
    <name type="scientific">Gordonia jacobaea</name>
    <dbReference type="NCBI Taxonomy" id="122202"/>
    <lineage>
        <taxon>Bacteria</taxon>
        <taxon>Bacillati</taxon>
        <taxon>Actinomycetota</taxon>
        <taxon>Actinomycetes</taxon>
        <taxon>Mycobacteriales</taxon>
        <taxon>Gordoniaceae</taxon>
        <taxon>Gordonia</taxon>
    </lineage>
</organism>
<proteinExistence type="predicted"/>